<accession>A0A6G8RZZ8</accession>
<evidence type="ECO:0000313" key="2">
    <source>
        <dbReference type="Proteomes" id="UP000502297"/>
    </source>
</evidence>
<evidence type="ECO:0000313" key="1">
    <source>
        <dbReference type="EMBL" id="QIO07477.1"/>
    </source>
</evidence>
<keyword evidence="2" id="KW-1185">Reference proteome</keyword>
<dbReference type="Proteomes" id="UP000502297">
    <property type="component" value="Chromosome"/>
</dbReference>
<dbReference type="EMBL" id="CP049801">
    <property type="protein sequence ID" value="QIO07477.1"/>
    <property type="molecule type" value="Genomic_DNA"/>
</dbReference>
<reference evidence="1 2" key="1">
    <citation type="submission" date="2020-03" db="EMBL/GenBank/DDBJ databases">
        <authorList>
            <person name="Zhu W."/>
        </authorList>
    </citation>
    <scope>NUCLEOTIDE SEQUENCE [LARGE SCALE GENOMIC DNA]</scope>
    <source>
        <strain evidence="1 2">323-1</strain>
    </source>
</reference>
<name>A0A6G8RZZ8_9GAMM</name>
<dbReference type="AlphaFoldDB" id="A0A6G8RZZ8"/>
<gene>
    <name evidence="1" type="ORF">G8E00_08400</name>
</gene>
<protein>
    <submittedName>
        <fullName evidence="1">Uncharacterized protein</fullName>
    </submittedName>
</protein>
<organism evidence="1 2">
    <name type="scientific">Acinetobacter shaoyimingii</name>
    <dbReference type="NCBI Taxonomy" id="2715164"/>
    <lineage>
        <taxon>Bacteria</taxon>
        <taxon>Pseudomonadati</taxon>
        <taxon>Pseudomonadota</taxon>
        <taxon>Gammaproteobacteria</taxon>
        <taxon>Moraxellales</taxon>
        <taxon>Moraxellaceae</taxon>
        <taxon>Acinetobacter</taxon>
    </lineage>
</organism>
<sequence>MLKKSCEYANYMRNLEKLSLENIHLRKAQDEVNFIRGLIQNFDQSLEDLGTTYNRSCKR</sequence>
<dbReference type="KEGG" id="asha:G8E00_08400"/>
<proteinExistence type="predicted"/>